<dbReference type="GO" id="GO:0006302">
    <property type="term" value="P:double-strand break repair"/>
    <property type="evidence" value="ECO:0007669"/>
    <property type="project" value="TreeGrafter"/>
</dbReference>
<dbReference type="FunFam" id="3.60.10.10:FF:000024">
    <property type="entry name" value="Tyrosyl-DNA phosphodiesterase 2"/>
    <property type="match status" value="1"/>
</dbReference>
<dbReference type="AlphaFoldDB" id="A0A443S6E9"/>
<evidence type="ECO:0000313" key="15">
    <source>
        <dbReference type="EMBL" id="RWS22985.1"/>
    </source>
</evidence>
<comment type="caution">
    <text evidence="15">The sequence shown here is derived from an EMBL/GenBank/DDBJ whole genome shotgun (WGS) entry which is preliminary data.</text>
</comment>
<evidence type="ECO:0000313" key="16">
    <source>
        <dbReference type="Proteomes" id="UP000288716"/>
    </source>
</evidence>
<accession>A0A443S6E9</accession>
<evidence type="ECO:0000256" key="10">
    <source>
        <dbReference type="ARBA" id="ARBA00023204"/>
    </source>
</evidence>
<dbReference type="SUPFAM" id="SSF56219">
    <property type="entry name" value="DNase I-like"/>
    <property type="match status" value="1"/>
</dbReference>
<dbReference type="PANTHER" id="PTHR15822">
    <property type="entry name" value="TRAF AND TNF RECEPTOR-ASSOCIATED PROTEIN"/>
    <property type="match status" value="1"/>
</dbReference>
<dbReference type="SUPFAM" id="SSF46934">
    <property type="entry name" value="UBA-like"/>
    <property type="match status" value="1"/>
</dbReference>
<protein>
    <recommendedName>
        <fullName evidence="4">Tyrosyl-DNA phosphodiesterase 2</fullName>
    </recommendedName>
    <alternativeName>
        <fullName evidence="12">5'-tyrosyl-DNA phosphodiesterase</fullName>
    </alternativeName>
</protein>
<dbReference type="GO" id="GO:0070260">
    <property type="term" value="F:5'-tyrosyl-DNA phosphodiesterase activity"/>
    <property type="evidence" value="ECO:0007669"/>
    <property type="project" value="TreeGrafter"/>
</dbReference>
<dbReference type="GO" id="GO:0003697">
    <property type="term" value="F:single-stranded DNA binding"/>
    <property type="evidence" value="ECO:0007669"/>
    <property type="project" value="TreeGrafter"/>
</dbReference>
<feature type="domain" description="UBA-like" evidence="14">
    <location>
        <begin position="18"/>
        <end position="57"/>
    </location>
</feature>
<gene>
    <name evidence="15" type="ORF">B4U80_02823</name>
</gene>
<evidence type="ECO:0000256" key="6">
    <source>
        <dbReference type="ARBA" id="ARBA00022723"/>
    </source>
</evidence>
<evidence type="ECO:0000256" key="8">
    <source>
        <dbReference type="ARBA" id="ARBA00022801"/>
    </source>
</evidence>
<dbReference type="CDD" id="cd09080">
    <property type="entry name" value="TDP2"/>
    <property type="match status" value="1"/>
</dbReference>
<dbReference type="InterPro" id="IPR051547">
    <property type="entry name" value="TDP2-like"/>
</dbReference>
<evidence type="ECO:0000256" key="9">
    <source>
        <dbReference type="ARBA" id="ARBA00022842"/>
    </source>
</evidence>
<keyword evidence="16" id="KW-1185">Reference proteome</keyword>
<evidence type="ECO:0000256" key="12">
    <source>
        <dbReference type="ARBA" id="ARBA00031304"/>
    </source>
</evidence>
<organism evidence="15 16">
    <name type="scientific">Leptotrombidium deliense</name>
    <dbReference type="NCBI Taxonomy" id="299467"/>
    <lineage>
        <taxon>Eukaryota</taxon>
        <taxon>Metazoa</taxon>
        <taxon>Ecdysozoa</taxon>
        <taxon>Arthropoda</taxon>
        <taxon>Chelicerata</taxon>
        <taxon>Arachnida</taxon>
        <taxon>Acari</taxon>
        <taxon>Acariformes</taxon>
        <taxon>Trombidiformes</taxon>
        <taxon>Prostigmata</taxon>
        <taxon>Anystina</taxon>
        <taxon>Parasitengona</taxon>
        <taxon>Trombiculoidea</taxon>
        <taxon>Trombiculidae</taxon>
        <taxon>Leptotrombidium</taxon>
    </lineage>
</organism>
<dbReference type="InterPro" id="IPR036691">
    <property type="entry name" value="Endo/exonu/phosph_ase_sf"/>
</dbReference>
<keyword evidence="10" id="KW-0234">DNA repair</keyword>
<dbReference type="Pfam" id="PF22566">
    <property type="entry name" value="UBA_8"/>
    <property type="match status" value="1"/>
</dbReference>
<keyword evidence="11" id="KW-0539">Nucleus</keyword>
<sequence length="374" mass="42650">MQESSEPQNSEEFSDEQCQKFVEQFVELTDTDEALAQFFLQDRNWDVSIAVHDYFRSLEKANAVNPRQQNKNVVQVTLSDSSDEESCMILHSPKRLKNEESDSLTLSSSSSRTVRFITWNIDGLSEKNLFIRTEAVCSTILSIGADIVHLQEVVSQSELLIKEKLQNYAVLSGRKNEGDLCYYTLTLLNKNTVQIKNWKVIDFRSTMGRNVIEAEVIVYGIDIILLNSHLESTKSASDTRSFQLSQILGIIKEVKDQAVIFAGDMNLRDSEVLKSLGGLPNGVVDVWQATGCRKECEYTWDMTRNDNLEWRSSGKKGMPPRCRFDRIFFRDSRPSRLFPLYFGLIGIERLKPFVCFPSDHWGLFSQFGLSSTAT</sequence>
<dbReference type="InterPro" id="IPR005135">
    <property type="entry name" value="Endo/exonuclease/phosphatase"/>
</dbReference>
<reference evidence="15 16" key="1">
    <citation type="journal article" date="2018" name="Gigascience">
        <title>Genomes of trombidid mites reveal novel predicted allergens and laterally-transferred genes associated with secondary metabolism.</title>
        <authorList>
            <person name="Dong X."/>
            <person name="Chaisiri K."/>
            <person name="Xia D."/>
            <person name="Armstrong S.D."/>
            <person name="Fang Y."/>
            <person name="Donnelly M.J."/>
            <person name="Kadowaki T."/>
            <person name="McGarry J.W."/>
            <person name="Darby A.C."/>
            <person name="Makepeace B.L."/>
        </authorList>
    </citation>
    <scope>NUCLEOTIDE SEQUENCE [LARGE SCALE GENOMIC DNA]</scope>
    <source>
        <strain evidence="15">UoL-UT</strain>
    </source>
</reference>
<evidence type="ECO:0000256" key="7">
    <source>
        <dbReference type="ARBA" id="ARBA00022763"/>
    </source>
</evidence>
<dbReference type="Proteomes" id="UP000288716">
    <property type="component" value="Unassembled WGS sequence"/>
</dbReference>
<evidence type="ECO:0000256" key="11">
    <source>
        <dbReference type="ARBA" id="ARBA00023242"/>
    </source>
</evidence>
<comment type="cofactor">
    <cofactor evidence="2">
        <name>Mg(2+)</name>
        <dbReference type="ChEBI" id="CHEBI:18420"/>
    </cofactor>
</comment>
<dbReference type="STRING" id="299467.A0A443S6E9"/>
<dbReference type="OrthoDB" id="9975959at2759"/>
<keyword evidence="8" id="KW-0378">Hydrolase</keyword>
<keyword evidence="9" id="KW-0460">Magnesium</keyword>
<dbReference type="VEuPathDB" id="VectorBase:LDEU009055"/>
<dbReference type="CDD" id="cd14672">
    <property type="entry name" value="UBA_ceTYDP2_like"/>
    <property type="match status" value="1"/>
</dbReference>
<evidence type="ECO:0000256" key="5">
    <source>
        <dbReference type="ARBA" id="ARBA00022722"/>
    </source>
</evidence>
<keyword evidence="5" id="KW-0540">Nuclease</keyword>
<evidence type="ECO:0000256" key="1">
    <source>
        <dbReference type="ARBA" id="ARBA00001936"/>
    </source>
</evidence>
<dbReference type="GO" id="GO:0004518">
    <property type="term" value="F:nuclease activity"/>
    <property type="evidence" value="ECO:0007669"/>
    <property type="project" value="UniProtKB-KW"/>
</dbReference>
<dbReference type="InterPro" id="IPR054109">
    <property type="entry name" value="UBA_8"/>
</dbReference>
<dbReference type="GO" id="GO:0016605">
    <property type="term" value="C:PML body"/>
    <property type="evidence" value="ECO:0007669"/>
    <property type="project" value="UniProtKB-SubCell"/>
</dbReference>
<keyword evidence="7" id="KW-0227">DNA damage</keyword>
<evidence type="ECO:0000256" key="2">
    <source>
        <dbReference type="ARBA" id="ARBA00001946"/>
    </source>
</evidence>
<evidence type="ECO:0000259" key="14">
    <source>
        <dbReference type="Pfam" id="PF22566"/>
    </source>
</evidence>
<dbReference type="GO" id="GO:0005737">
    <property type="term" value="C:cytoplasm"/>
    <property type="evidence" value="ECO:0007669"/>
    <property type="project" value="TreeGrafter"/>
</dbReference>
<evidence type="ECO:0000259" key="13">
    <source>
        <dbReference type="Pfam" id="PF03372"/>
    </source>
</evidence>
<name>A0A443S6E9_9ACAR</name>
<comment type="cofactor">
    <cofactor evidence="1">
        <name>Mn(2+)</name>
        <dbReference type="ChEBI" id="CHEBI:29035"/>
    </cofactor>
</comment>
<comment type="subcellular location">
    <subcellularLocation>
        <location evidence="3">Nucleus</location>
        <location evidence="3">PML body</location>
    </subcellularLocation>
</comment>
<feature type="domain" description="Endonuclease/exonuclease/phosphatase" evidence="13">
    <location>
        <begin position="117"/>
        <end position="360"/>
    </location>
</feature>
<dbReference type="InterPro" id="IPR009060">
    <property type="entry name" value="UBA-like_sf"/>
</dbReference>
<evidence type="ECO:0000256" key="3">
    <source>
        <dbReference type="ARBA" id="ARBA00004322"/>
    </source>
</evidence>
<dbReference type="PANTHER" id="PTHR15822:SF4">
    <property type="entry name" value="TYROSYL-DNA PHOSPHODIESTERASE 2"/>
    <property type="match status" value="1"/>
</dbReference>
<evidence type="ECO:0000256" key="4">
    <source>
        <dbReference type="ARBA" id="ARBA00017870"/>
    </source>
</evidence>
<dbReference type="GO" id="GO:0046872">
    <property type="term" value="F:metal ion binding"/>
    <property type="evidence" value="ECO:0007669"/>
    <property type="project" value="UniProtKB-KW"/>
</dbReference>
<dbReference type="Gene3D" id="3.60.10.10">
    <property type="entry name" value="Endonuclease/exonuclease/phosphatase"/>
    <property type="match status" value="1"/>
</dbReference>
<dbReference type="Pfam" id="PF03372">
    <property type="entry name" value="Exo_endo_phos"/>
    <property type="match status" value="1"/>
</dbReference>
<dbReference type="EMBL" id="NCKV01007400">
    <property type="protein sequence ID" value="RWS22985.1"/>
    <property type="molecule type" value="Genomic_DNA"/>
</dbReference>
<proteinExistence type="predicted"/>
<dbReference type="Gene3D" id="1.10.8.10">
    <property type="entry name" value="DNA helicase RuvA subunit, C-terminal domain"/>
    <property type="match status" value="1"/>
</dbReference>
<keyword evidence="6" id="KW-0479">Metal-binding</keyword>